<comment type="caution">
    <text evidence="10">Lacks conserved residue(s) required for the propagation of feature annotation.</text>
</comment>
<dbReference type="FunFam" id="2.40.30.10:FF:000023">
    <property type="entry name" value="tRNA-specific 2-thiouridylase MnmA"/>
    <property type="match status" value="1"/>
</dbReference>
<comment type="subcellular location">
    <subcellularLocation>
        <location evidence="10">Cytoplasm</location>
    </subcellularLocation>
</comment>
<keyword evidence="4 10" id="KW-0819">tRNA processing</keyword>
<evidence type="ECO:0000256" key="7">
    <source>
        <dbReference type="ARBA" id="ARBA00022884"/>
    </source>
</evidence>
<evidence type="ECO:0000256" key="6">
    <source>
        <dbReference type="ARBA" id="ARBA00022840"/>
    </source>
</evidence>
<keyword evidence="5 10" id="KW-0547">Nucleotide-binding</keyword>
<organism evidence="13 14">
    <name type="scientific">Silvibacterium bohemicum</name>
    <dbReference type="NCBI Taxonomy" id="1577686"/>
    <lineage>
        <taxon>Bacteria</taxon>
        <taxon>Pseudomonadati</taxon>
        <taxon>Acidobacteriota</taxon>
        <taxon>Terriglobia</taxon>
        <taxon>Terriglobales</taxon>
        <taxon>Acidobacteriaceae</taxon>
        <taxon>Silvibacterium</taxon>
    </lineage>
</organism>
<reference evidence="13 14" key="1">
    <citation type="submission" date="2020-08" db="EMBL/GenBank/DDBJ databases">
        <title>Genomic Encyclopedia of Type Strains, Phase IV (KMG-IV): sequencing the most valuable type-strain genomes for metagenomic binning, comparative biology and taxonomic classification.</title>
        <authorList>
            <person name="Goeker M."/>
        </authorList>
    </citation>
    <scope>NUCLEOTIDE SEQUENCE [LARGE SCALE GENOMIC DNA]</scope>
    <source>
        <strain evidence="13 14">DSM 103733</strain>
    </source>
</reference>
<feature type="binding site" evidence="10">
    <location>
        <position position="138"/>
    </location>
    <ligand>
        <name>ATP</name>
        <dbReference type="ChEBI" id="CHEBI:30616"/>
    </ligand>
</feature>
<dbReference type="PANTHER" id="PTHR11933">
    <property type="entry name" value="TRNA 5-METHYLAMINOMETHYL-2-THIOURIDYLATE -METHYLTRANSFERASE"/>
    <property type="match status" value="1"/>
</dbReference>
<protein>
    <recommendedName>
        <fullName evidence="10">tRNA-specific 2-thiouridylase MnmA</fullName>
        <ecNumber evidence="10">2.8.1.13</ecNumber>
    </recommendedName>
</protein>
<dbReference type="SUPFAM" id="SSF52402">
    <property type="entry name" value="Adenine nucleotide alpha hydrolases-like"/>
    <property type="match status" value="1"/>
</dbReference>
<evidence type="ECO:0000259" key="11">
    <source>
        <dbReference type="Pfam" id="PF20258"/>
    </source>
</evidence>
<evidence type="ECO:0000313" key="14">
    <source>
        <dbReference type="Proteomes" id="UP000538666"/>
    </source>
</evidence>
<keyword evidence="3 10" id="KW-0808">Transferase</keyword>
<dbReference type="Gene3D" id="3.40.50.620">
    <property type="entry name" value="HUPs"/>
    <property type="match status" value="1"/>
</dbReference>
<dbReference type="EMBL" id="JACHEK010000001">
    <property type="protein sequence ID" value="MBB6142391.1"/>
    <property type="molecule type" value="Genomic_DNA"/>
</dbReference>
<feature type="site" description="Interaction with tRNA" evidence="10">
    <location>
        <position position="139"/>
    </location>
</feature>
<dbReference type="OrthoDB" id="9800696at2"/>
<dbReference type="GO" id="GO:0000049">
    <property type="term" value="F:tRNA binding"/>
    <property type="evidence" value="ECO:0007669"/>
    <property type="project" value="UniProtKB-KW"/>
</dbReference>
<keyword evidence="14" id="KW-1185">Reference proteome</keyword>
<feature type="site" description="Interaction with tRNA" evidence="10">
    <location>
        <position position="356"/>
    </location>
</feature>
<keyword evidence="7 10" id="KW-0694">RNA-binding</keyword>
<dbReference type="InterPro" id="IPR046885">
    <property type="entry name" value="MnmA-like_C"/>
</dbReference>
<comment type="similarity">
    <text evidence="10">Belongs to the MnmA/TRMU family.</text>
</comment>
<evidence type="ECO:0000256" key="1">
    <source>
        <dbReference type="ARBA" id="ARBA00022490"/>
    </source>
</evidence>
<dbReference type="Pfam" id="PF03054">
    <property type="entry name" value="tRNA_Me_trans"/>
    <property type="match status" value="1"/>
</dbReference>
<dbReference type="InterPro" id="IPR023382">
    <property type="entry name" value="MnmA-like_central_sf"/>
</dbReference>
<evidence type="ECO:0000256" key="8">
    <source>
        <dbReference type="ARBA" id="ARBA00023157"/>
    </source>
</evidence>
<dbReference type="FunFam" id="3.40.50.620:FF:000115">
    <property type="entry name" value="tRNA-specific 2-thiouridylase MnmA"/>
    <property type="match status" value="1"/>
</dbReference>
<dbReference type="PANTHER" id="PTHR11933:SF5">
    <property type="entry name" value="MITOCHONDRIAL TRNA-SPECIFIC 2-THIOURIDYLASE 1"/>
    <property type="match status" value="1"/>
</dbReference>
<dbReference type="EC" id="2.8.1.13" evidence="10"/>
<proteinExistence type="inferred from homology"/>
<dbReference type="HAMAP" id="MF_00144">
    <property type="entry name" value="tRNA_thiouridyl_MnmA"/>
    <property type="match status" value="1"/>
</dbReference>
<feature type="domain" description="tRNA-specific 2-thiouridylase MnmA-like central" evidence="12">
    <location>
        <begin position="233"/>
        <end position="289"/>
    </location>
</feature>
<evidence type="ECO:0000313" key="13">
    <source>
        <dbReference type="EMBL" id="MBB6142391.1"/>
    </source>
</evidence>
<dbReference type="GO" id="GO:0103016">
    <property type="term" value="F:tRNA-uridine 2-sulfurtransferase activity"/>
    <property type="evidence" value="ECO:0007669"/>
    <property type="project" value="UniProtKB-EC"/>
</dbReference>
<dbReference type="NCBIfam" id="TIGR00420">
    <property type="entry name" value="trmU"/>
    <property type="match status" value="1"/>
</dbReference>
<evidence type="ECO:0000259" key="12">
    <source>
        <dbReference type="Pfam" id="PF20259"/>
    </source>
</evidence>
<feature type="region of interest" description="Interaction with tRNA" evidence="10">
    <location>
        <begin position="162"/>
        <end position="164"/>
    </location>
</feature>
<evidence type="ECO:0000256" key="2">
    <source>
        <dbReference type="ARBA" id="ARBA00022555"/>
    </source>
</evidence>
<sequence length="373" mass="41292">MVNSGFNNTVAVAMSGGVDSSTVAAMLKDEGYELIGLTLQLWNQRRLAGHEGMPESVQGRCCSIDDVYDARRVAEALGIPYYLVNEQERFERDVVKPFVSEYLAGRTPIPCSLCNNHLKFDQLLLRARQIGADRIATGHYARNEYDPERNRWVLKRPADASKDQTYFLFGLTQEQLSRTIFPLGGYQKPQVREIAAEHGLALAAKPDSQEICFIPGGDYKRFIDAYLDEQGESIPDTTGELVSTSGEVMGRHGGIHNFTVGQRKGLGVSSPNPLYVIQIDNASHRVTVGSDSEAVSKTVRARDLNWISIPEMRVEMRVRVKIRHRHDPAPATLRSLGDGVVEAEFDEPQRAVTPGQAAVFYDGDEVVGGGWIV</sequence>
<name>A0A841JTU6_9BACT</name>
<feature type="binding site" evidence="10">
    <location>
        <position position="39"/>
    </location>
    <ligand>
        <name>ATP</name>
        <dbReference type="ChEBI" id="CHEBI:30616"/>
    </ligand>
</feature>
<keyword evidence="6 10" id="KW-0067">ATP-binding</keyword>
<dbReference type="AlphaFoldDB" id="A0A841JTU6"/>
<dbReference type="GO" id="GO:0005524">
    <property type="term" value="F:ATP binding"/>
    <property type="evidence" value="ECO:0007669"/>
    <property type="project" value="UniProtKB-KW"/>
</dbReference>
<evidence type="ECO:0000256" key="10">
    <source>
        <dbReference type="HAMAP-Rule" id="MF_00144"/>
    </source>
</evidence>
<keyword evidence="2 10" id="KW-0820">tRNA-binding</keyword>
<feature type="active site" description="Nucleophile" evidence="10">
    <location>
        <position position="114"/>
    </location>
</feature>
<accession>A0A841JTU6</accession>
<dbReference type="CDD" id="cd01998">
    <property type="entry name" value="MnmA_TRMU-like"/>
    <property type="match status" value="1"/>
</dbReference>
<comment type="catalytic activity">
    <reaction evidence="9 10">
        <text>S-sulfanyl-L-cysteinyl-[protein] + uridine(34) in tRNA + AH2 + ATP = 2-thiouridine(34) in tRNA + L-cysteinyl-[protein] + A + AMP + diphosphate + H(+)</text>
        <dbReference type="Rhea" id="RHEA:47032"/>
        <dbReference type="Rhea" id="RHEA-COMP:10131"/>
        <dbReference type="Rhea" id="RHEA-COMP:11726"/>
        <dbReference type="Rhea" id="RHEA-COMP:11727"/>
        <dbReference type="Rhea" id="RHEA-COMP:11728"/>
        <dbReference type="ChEBI" id="CHEBI:13193"/>
        <dbReference type="ChEBI" id="CHEBI:15378"/>
        <dbReference type="ChEBI" id="CHEBI:17499"/>
        <dbReference type="ChEBI" id="CHEBI:29950"/>
        <dbReference type="ChEBI" id="CHEBI:30616"/>
        <dbReference type="ChEBI" id="CHEBI:33019"/>
        <dbReference type="ChEBI" id="CHEBI:61963"/>
        <dbReference type="ChEBI" id="CHEBI:65315"/>
        <dbReference type="ChEBI" id="CHEBI:87170"/>
        <dbReference type="ChEBI" id="CHEBI:456215"/>
        <dbReference type="EC" id="2.8.1.13"/>
    </reaction>
</comment>
<dbReference type="InterPro" id="IPR014729">
    <property type="entry name" value="Rossmann-like_a/b/a_fold"/>
</dbReference>
<evidence type="ECO:0000256" key="5">
    <source>
        <dbReference type="ARBA" id="ARBA00022741"/>
    </source>
</evidence>
<feature type="active site" description="Cysteine persulfide intermediate" evidence="10">
    <location>
        <position position="212"/>
    </location>
</feature>
<comment type="function">
    <text evidence="10">Catalyzes the 2-thiolation of uridine at the wobble position (U34) of tRNA, leading to the formation of s(2)U34.</text>
</comment>
<comment type="caution">
    <text evidence="13">The sequence shown here is derived from an EMBL/GenBank/DDBJ whole genome shotgun (WGS) entry which is preliminary data.</text>
</comment>
<dbReference type="GO" id="GO:0002143">
    <property type="term" value="P:tRNA wobble position uridine thiolation"/>
    <property type="evidence" value="ECO:0007669"/>
    <property type="project" value="TreeGrafter"/>
</dbReference>
<dbReference type="Pfam" id="PF20258">
    <property type="entry name" value="tRNA_Me_trans_C"/>
    <property type="match status" value="1"/>
</dbReference>
<dbReference type="GO" id="GO:0005737">
    <property type="term" value="C:cytoplasm"/>
    <property type="evidence" value="ECO:0007669"/>
    <property type="project" value="UniProtKB-SubCell"/>
</dbReference>
<keyword evidence="8" id="KW-1015">Disulfide bond</keyword>
<gene>
    <name evidence="10" type="primary">mnmA</name>
    <name evidence="13" type="ORF">HNQ77_000329</name>
</gene>
<evidence type="ECO:0000256" key="3">
    <source>
        <dbReference type="ARBA" id="ARBA00022679"/>
    </source>
</evidence>
<dbReference type="Proteomes" id="UP000538666">
    <property type="component" value="Unassembled WGS sequence"/>
</dbReference>
<dbReference type="NCBIfam" id="NF001138">
    <property type="entry name" value="PRK00143.1"/>
    <property type="match status" value="1"/>
</dbReference>
<dbReference type="Gene3D" id="2.40.30.10">
    <property type="entry name" value="Translation factors"/>
    <property type="match status" value="1"/>
</dbReference>
<evidence type="ECO:0000256" key="4">
    <source>
        <dbReference type="ARBA" id="ARBA00022694"/>
    </source>
</evidence>
<dbReference type="InterPro" id="IPR046884">
    <property type="entry name" value="MnmA-like_central"/>
</dbReference>
<evidence type="ECO:0000256" key="9">
    <source>
        <dbReference type="ARBA" id="ARBA00051542"/>
    </source>
</evidence>
<dbReference type="Gene3D" id="2.30.30.280">
    <property type="entry name" value="Adenine nucleotide alpha hydrolases-like domains"/>
    <property type="match status" value="1"/>
</dbReference>
<dbReference type="RefSeq" id="WP_050057629.1">
    <property type="nucleotide sequence ID" value="NZ_JACHEK010000001.1"/>
</dbReference>
<feature type="binding site" evidence="10">
    <location>
        <begin position="13"/>
        <end position="20"/>
    </location>
    <ligand>
        <name>ATP</name>
        <dbReference type="ChEBI" id="CHEBI:30616"/>
    </ligand>
</feature>
<dbReference type="Pfam" id="PF20259">
    <property type="entry name" value="tRNA_Me_trans_M"/>
    <property type="match status" value="1"/>
</dbReference>
<feature type="domain" description="tRNA-specific 2-thiouridylase MnmA-like C-terminal" evidence="11">
    <location>
        <begin position="297"/>
        <end position="372"/>
    </location>
</feature>
<dbReference type="InterPro" id="IPR004506">
    <property type="entry name" value="MnmA-like"/>
</dbReference>
<keyword evidence="1 10" id="KW-0963">Cytoplasm</keyword>